<name>A0A1X7N257_9EURY</name>
<feature type="transmembrane region" description="Helical" evidence="1">
    <location>
        <begin position="70"/>
        <end position="91"/>
    </location>
</feature>
<reference evidence="2 5" key="3">
    <citation type="submission" date="2018-10" db="EMBL/GenBank/DDBJ databases">
        <title>Cultivation of a novel Methanohalophilus strain from Kebrit Deep of the Red Sea and a genomic comparison of members of the genus Methanohalophilus.</title>
        <authorList>
            <person name="Guan Y."/>
            <person name="Ngugi D.K."/>
            <person name="Stingl U."/>
        </authorList>
    </citation>
    <scope>NUCLEOTIDE SEQUENCE [LARGE SCALE GENOMIC DNA]</scope>
    <source>
        <strain evidence="2 5">DSM 7471</strain>
    </source>
</reference>
<feature type="transmembrane region" description="Helical" evidence="1">
    <location>
        <begin position="6"/>
        <end position="29"/>
    </location>
</feature>
<evidence type="ECO:0000313" key="5">
    <source>
        <dbReference type="Proteomes" id="UP000278252"/>
    </source>
</evidence>
<keyword evidence="1" id="KW-1133">Transmembrane helix</keyword>
<gene>
    <name evidence="2" type="ORF">EFE41_00055</name>
    <name evidence="3" type="ORF">SAMN06264941_0355</name>
</gene>
<protein>
    <submittedName>
        <fullName evidence="3">Uncharacterized protein</fullName>
    </submittedName>
</protein>
<evidence type="ECO:0000313" key="4">
    <source>
        <dbReference type="Proteomes" id="UP000193969"/>
    </source>
</evidence>
<reference evidence="3" key="2">
    <citation type="submission" date="2017-04" db="EMBL/GenBank/DDBJ databases">
        <authorList>
            <person name="Afonso C.L."/>
            <person name="Miller P.J."/>
            <person name="Scott M.A."/>
            <person name="Spackman E."/>
            <person name="Goraichik I."/>
            <person name="Dimitrov K.M."/>
            <person name="Suarez D.L."/>
            <person name="Swayne D.E."/>
        </authorList>
    </citation>
    <scope>NUCLEOTIDE SEQUENCE [LARGE SCALE GENOMIC DNA]</scope>
    <source>
        <strain evidence="3">FDF-1</strain>
    </source>
</reference>
<proteinExistence type="predicted"/>
<dbReference type="EMBL" id="RJJH01000001">
    <property type="protein sequence ID" value="RNI13027.1"/>
    <property type="molecule type" value="Genomic_DNA"/>
</dbReference>
<evidence type="ECO:0000256" key="1">
    <source>
        <dbReference type="SAM" id="Phobius"/>
    </source>
</evidence>
<accession>A0A1X7N257</accession>
<feature type="transmembrane region" description="Helical" evidence="1">
    <location>
        <begin position="41"/>
        <end position="64"/>
    </location>
</feature>
<evidence type="ECO:0000313" key="3">
    <source>
        <dbReference type="EMBL" id="SMH30737.1"/>
    </source>
</evidence>
<keyword evidence="4" id="KW-1185">Reference proteome</keyword>
<feature type="transmembrane region" description="Helical" evidence="1">
    <location>
        <begin position="98"/>
        <end position="117"/>
    </location>
</feature>
<evidence type="ECO:0000313" key="2">
    <source>
        <dbReference type="EMBL" id="RNI13027.1"/>
    </source>
</evidence>
<dbReference type="EMBL" id="FXBN01000001">
    <property type="protein sequence ID" value="SMH30737.1"/>
    <property type="molecule type" value="Genomic_DNA"/>
</dbReference>
<dbReference type="Proteomes" id="UP000193969">
    <property type="component" value="Unassembled WGS sequence"/>
</dbReference>
<dbReference type="Proteomes" id="UP000278252">
    <property type="component" value="Unassembled WGS sequence"/>
</dbReference>
<dbReference type="AlphaFoldDB" id="A0A1X7N257"/>
<keyword evidence="1" id="KW-0472">Membrane</keyword>
<reference evidence="4" key="1">
    <citation type="submission" date="2017-04" db="EMBL/GenBank/DDBJ databases">
        <authorList>
            <person name="Varghese N."/>
            <person name="Submissions S."/>
        </authorList>
    </citation>
    <scope>NUCLEOTIDE SEQUENCE [LARGE SCALE GENOMIC DNA]</scope>
    <source>
        <strain evidence="4">FDF-1</strain>
    </source>
</reference>
<organism evidence="3 4">
    <name type="scientific">Methanohalophilus portucalensis FDF-1</name>
    <dbReference type="NCBI Taxonomy" id="523843"/>
    <lineage>
        <taxon>Archaea</taxon>
        <taxon>Methanobacteriati</taxon>
        <taxon>Methanobacteriota</taxon>
        <taxon>Stenosarchaea group</taxon>
        <taxon>Methanomicrobia</taxon>
        <taxon>Methanosarcinales</taxon>
        <taxon>Methanosarcinaceae</taxon>
        <taxon>Methanohalophilus</taxon>
    </lineage>
</organism>
<sequence>MIYEYVFLKSLLLTLAIEIPIIFFIVRNLFGLKRNILSDSLLFSCAICATALTLPYLWFIFPAIIGSYCWLILAGEGIVILVETWIYFVFLKLDLDESLLISICCNLASVFAGFLLGKSIF</sequence>
<keyword evidence="1" id="KW-0812">Transmembrane</keyword>